<dbReference type="EMBL" id="BAAFSV010000003">
    <property type="protein sequence ID" value="GAB1315918.1"/>
    <property type="molecule type" value="Genomic_DNA"/>
</dbReference>
<evidence type="ECO:0000256" key="1">
    <source>
        <dbReference type="SAM" id="MobiDB-lite"/>
    </source>
</evidence>
<keyword evidence="3" id="KW-1185">Reference proteome</keyword>
<feature type="compositionally biased region" description="Polar residues" evidence="1">
    <location>
        <begin position="140"/>
        <end position="151"/>
    </location>
</feature>
<sequence length="205" mass="22251">MASFPQDDNIRSNKRPRHGDYNLAAFGGSGSAFGTPRNVEASDIIHPPVYDNANLVDHSYNYPGLFSNLIHDMDDDGNIAYPLQNFNNLYGDFPPEGSDDDALHYTHEQLATASATGGASSVERPIAEQQTIISPGLDTECSNSASSGTSLPPNPSRLTKAGPSAQEWEERKPLIAFLWGRDKPGLDLTLQELKQVMEMAGFLKG</sequence>
<protein>
    <submittedName>
        <fullName evidence="2">Uncharacterized protein</fullName>
    </submittedName>
</protein>
<accession>A0ABQ0GDS4</accession>
<proteinExistence type="predicted"/>
<evidence type="ECO:0000313" key="3">
    <source>
        <dbReference type="Proteomes" id="UP001628179"/>
    </source>
</evidence>
<gene>
    <name evidence="2" type="ORF">MFIFM68171_06128</name>
</gene>
<organism evidence="2 3">
    <name type="scientific">Madurella fahalii</name>
    <dbReference type="NCBI Taxonomy" id="1157608"/>
    <lineage>
        <taxon>Eukaryota</taxon>
        <taxon>Fungi</taxon>
        <taxon>Dikarya</taxon>
        <taxon>Ascomycota</taxon>
        <taxon>Pezizomycotina</taxon>
        <taxon>Sordariomycetes</taxon>
        <taxon>Sordariomycetidae</taxon>
        <taxon>Sordariales</taxon>
        <taxon>Sordariales incertae sedis</taxon>
        <taxon>Madurella</taxon>
    </lineage>
</organism>
<comment type="caution">
    <text evidence="2">The sequence shown here is derived from an EMBL/GenBank/DDBJ whole genome shotgun (WGS) entry which is preliminary data.</text>
</comment>
<name>A0ABQ0GDS4_9PEZI</name>
<reference evidence="2 3" key="1">
    <citation type="submission" date="2024-09" db="EMBL/GenBank/DDBJ databases">
        <title>Itraconazole resistance in Madurella fahalii resulting from another homologue of gene encoding cytochrome P450 14-alpha sterol demethylase (CYP51).</title>
        <authorList>
            <person name="Yoshioka I."/>
            <person name="Fahal A.H."/>
            <person name="Kaneko S."/>
            <person name="Yaguchi T."/>
        </authorList>
    </citation>
    <scope>NUCLEOTIDE SEQUENCE [LARGE SCALE GENOMIC DNA]</scope>
    <source>
        <strain evidence="2 3">IFM 68171</strain>
    </source>
</reference>
<feature type="region of interest" description="Disordered" evidence="1">
    <location>
        <begin position="134"/>
        <end position="167"/>
    </location>
</feature>
<dbReference type="RefSeq" id="XP_070917649.1">
    <property type="nucleotide sequence ID" value="XM_071061548.1"/>
</dbReference>
<dbReference type="Proteomes" id="UP001628179">
    <property type="component" value="Unassembled WGS sequence"/>
</dbReference>
<dbReference type="GeneID" id="98176871"/>
<evidence type="ECO:0000313" key="2">
    <source>
        <dbReference type="EMBL" id="GAB1315918.1"/>
    </source>
</evidence>